<accession>A0A8X6VG14</accession>
<dbReference type="AlphaFoldDB" id="A0A8X6VG14"/>
<protein>
    <submittedName>
        <fullName evidence="1">Uncharacterized protein</fullName>
    </submittedName>
</protein>
<organism evidence="1 2">
    <name type="scientific">Trichonephila clavipes</name>
    <name type="common">Golden silk orbweaver</name>
    <name type="synonym">Nephila clavipes</name>
    <dbReference type="NCBI Taxonomy" id="2585209"/>
    <lineage>
        <taxon>Eukaryota</taxon>
        <taxon>Metazoa</taxon>
        <taxon>Ecdysozoa</taxon>
        <taxon>Arthropoda</taxon>
        <taxon>Chelicerata</taxon>
        <taxon>Arachnida</taxon>
        <taxon>Araneae</taxon>
        <taxon>Araneomorphae</taxon>
        <taxon>Entelegynae</taxon>
        <taxon>Araneoidea</taxon>
        <taxon>Nephilidae</taxon>
        <taxon>Trichonephila</taxon>
    </lineage>
</organism>
<proteinExistence type="predicted"/>
<evidence type="ECO:0000313" key="1">
    <source>
        <dbReference type="EMBL" id="GFY04685.1"/>
    </source>
</evidence>
<keyword evidence="2" id="KW-1185">Reference proteome</keyword>
<sequence length="102" mass="11999">MKRRNVMTRRRVENREGSLGYLEFDSYFLPKITKHSNRGRGAKWSWSRADGRLLRNSNTIATEDAPRRAADAREIYRDSKFTLWRGVVVWRRNSSSDVVPVI</sequence>
<dbReference type="Proteomes" id="UP000887159">
    <property type="component" value="Unassembled WGS sequence"/>
</dbReference>
<name>A0A8X6VG14_TRICX</name>
<dbReference type="EMBL" id="BMAU01021245">
    <property type="protein sequence ID" value="GFY04685.1"/>
    <property type="molecule type" value="Genomic_DNA"/>
</dbReference>
<comment type="caution">
    <text evidence="1">The sequence shown here is derived from an EMBL/GenBank/DDBJ whole genome shotgun (WGS) entry which is preliminary data.</text>
</comment>
<evidence type="ECO:0000313" key="2">
    <source>
        <dbReference type="Proteomes" id="UP000887159"/>
    </source>
</evidence>
<gene>
    <name evidence="1" type="ORF">TNCV_419411</name>
</gene>
<reference evidence="1" key="1">
    <citation type="submission" date="2020-08" db="EMBL/GenBank/DDBJ databases">
        <title>Multicomponent nature underlies the extraordinary mechanical properties of spider dragline silk.</title>
        <authorList>
            <person name="Kono N."/>
            <person name="Nakamura H."/>
            <person name="Mori M."/>
            <person name="Yoshida Y."/>
            <person name="Ohtoshi R."/>
            <person name="Malay A.D."/>
            <person name="Moran D.A.P."/>
            <person name="Tomita M."/>
            <person name="Numata K."/>
            <person name="Arakawa K."/>
        </authorList>
    </citation>
    <scope>NUCLEOTIDE SEQUENCE</scope>
</reference>